<dbReference type="EMBL" id="BMLG01000003">
    <property type="protein sequence ID" value="GGM26738.1"/>
    <property type="molecule type" value="Genomic_DNA"/>
</dbReference>
<organism evidence="7 8">
    <name type="scientific">Paraliobacillus quinghaiensis</name>
    <dbReference type="NCBI Taxonomy" id="470815"/>
    <lineage>
        <taxon>Bacteria</taxon>
        <taxon>Bacillati</taxon>
        <taxon>Bacillota</taxon>
        <taxon>Bacilli</taxon>
        <taxon>Bacillales</taxon>
        <taxon>Bacillaceae</taxon>
        <taxon>Paraliobacillus</taxon>
    </lineage>
</organism>
<comment type="similarity">
    <text evidence="1 5">Belongs to the CoaE family.</text>
</comment>
<dbReference type="SUPFAM" id="SSF52540">
    <property type="entry name" value="P-loop containing nucleoside triphosphate hydrolases"/>
    <property type="match status" value="1"/>
</dbReference>
<dbReference type="FunFam" id="3.40.50.300:FF:000485">
    <property type="entry name" value="Dephospho-CoA kinase CAB5"/>
    <property type="match status" value="1"/>
</dbReference>
<protein>
    <recommendedName>
        <fullName evidence="5 6">Dephospho-CoA kinase</fullName>
        <ecNumber evidence="5 6">2.7.1.24</ecNumber>
    </recommendedName>
    <alternativeName>
        <fullName evidence="5">Dephosphocoenzyme A kinase</fullName>
    </alternativeName>
</protein>
<keyword evidence="2 5" id="KW-0547">Nucleotide-binding</keyword>
<evidence type="ECO:0000313" key="8">
    <source>
        <dbReference type="Proteomes" id="UP000618460"/>
    </source>
</evidence>
<dbReference type="Gene3D" id="3.40.50.300">
    <property type="entry name" value="P-loop containing nucleotide triphosphate hydrolases"/>
    <property type="match status" value="1"/>
</dbReference>
<proteinExistence type="inferred from homology"/>
<dbReference type="AlphaFoldDB" id="A0A917TKQ8"/>
<evidence type="ECO:0000256" key="3">
    <source>
        <dbReference type="ARBA" id="ARBA00022840"/>
    </source>
</evidence>
<keyword evidence="3 5" id="KW-0067">ATP-binding</keyword>
<keyword evidence="5 7" id="KW-0418">Kinase</keyword>
<dbReference type="GO" id="GO:0004140">
    <property type="term" value="F:dephospho-CoA kinase activity"/>
    <property type="evidence" value="ECO:0007669"/>
    <property type="project" value="UniProtKB-UniRule"/>
</dbReference>
<evidence type="ECO:0000313" key="7">
    <source>
        <dbReference type="EMBL" id="GGM26738.1"/>
    </source>
</evidence>
<comment type="pathway">
    <text evidence="5">Cofactor biosynthesis; coenzyme A biosynthesis; CoA from (R)-pantothenate: step 5/5.</text>
</comment>
<dbReference type="PANTHER" id="PTHR10695:SF46">
    <property type="entry name" value="BIFUNCTIONAL COENZYME A SYNTHASE-RELATED"/>
    <property type="match status" value="1"/>
</dbReference>
<dbReference type="OrthoDB" id="9812943at2"/>
<name>A0A917TKQ8_9BACI</name>
<keyword evidence="8" id="KW-1185">Reference proteome</keyword>
<dbReference type="EC" id="2.7.1.24" evidence="5 6"/>
<sequence>MTKVIGLTGGIATGKSTVANFFREQNIPVIDADVIAKEAVEPGQYAYNQIIETFGEKVLQNNGMIDRQKLGKLIFSDDTKRKKLNNIVHPQVRSKMIAQRDYFIRAKEEMIILDIPLLFESNLADLVYRVVVVYVDPDTQLKRLVDRDNLSKEDAQNRIQAQMPIDDKKDLADRVIDNTGSIEYTKKQCKEIIKQL</sequence>
<gene>
    <name evidence="5 7" type="primary">coaE</name>
    <name evidence="7" type="ORF">GCM10011351_10650</name>
</gene>
<dbReference type="CDD" id="cd02022">
    <property type="entry name" value="DPCK"/>
    <property type="match status" value="1"/>
</dbReference>
<dbReference type="InterPro" id="IPR001977">
    <property type="entry name" value="Depp_CoAkinase"/>
</dbReference>
<dbReference type="GO" id="GO:0015937">
    <property type="term" value="P:coenzyme A biosynthetic process"/>
    <property type="evidence" value="ECO:0007669"/>
    <property type="project" value="UniProtKB-UniRule"/>
</dbReference>
<evidence type="ECO:0000256" key="4">
    <source>
        <dbReference type="ARBA" id="ARBA00022993"/>
    </source>
</evidence>
<comment type="function">
    <text evidence="5">Catalyzes the phosphorylation of the 3'-hydroxyl group of dephosphocoenzyme A to form coenzyme A.</text>
</comment>
<dbReference type="Proteomes" id="UP000618460">
    <property type="component" value="Unassembled WGS sequence"/>
</dbReference>
<dbReference type="PANTHER" id="PTHR10695">
    <property type="entry name" value="DEPHOSPHO-COA KINASE-RELATED"/>
    <property type="match status" value="1"/>
</dbReference>
<comment type="caution">
    <text evidence="7">The sequence shown here is derived from an EMBL/GenBank/DDBJ whole genome shotgun (WGS) entry which is preliminary data.</text>
</comment>
<dbReference type="RefSeq" id="WP_117154766.1">
    <property type="nucleotide sequence ID" value="NZ_BMLG01000003.1"/>
</dbReference>
<dbReference type="NCBIfam" id="TIGR00152">
    <property type="entry name" value="dephospho-CoA kinase"/>
    <property type="match status" value="1"/>
</dbReference>
<feature type="binding site" evidence="5">
    <location>
        <begin position="12"/>
        <end position="17"/>
    </location>
    <ligand>
        <name>ATP</name>
        <dbReference type="ChEBI" id="CHEBI:30616"/>
    </ligand>
</feature>
<dbReference type="PROSITE" id="PS51219">
    <property type="entry name" value="DPCK"/>
    <property type="match status" value="1"/>
</dbReference>
<dbReference type="GO" id="GO:0005737">
    <property type="term" value="C:cytoplasm"/>
    <property type="evidence" value="ECO:0007669"/>
    <property type="project" value="UniProtKB-SubCell"/>
</dbReference>
<keyword evidence="5" id="KW-0963">Cytoplasm</keyword>
<keyword evidence="5" id="KW-0808">Transferase</keyword>
<evidence type="ECO:0000256" key="2">
    <source>
        <dbReference type="ARBA" id="ARBA00022741"/>
    </source>
</evidence>
<keyword evidence="4 5" id="KW-0173">Coenzyme A biosynthesis</keyword>
<accession>A0A917TKQ8</accession>
<comment type="catalytic activity">
    <reaction evidence="5">
        <text>3'-dephospho-CoA + ATP = ADP + CoA + H(+)</text>
        <dbReference type="Rhea" id="RHEA:18245"/>
        <dbReference type="ChEBI" id="CHEBI:15378"/>
        <dbReference type="ChEBI" id="CHEBI:30616"/>
        <dbReference type="ChEBI" id="CHEBI:57287"/>
        <dbReference type="ChEBI" id="CHEBI:57328"/>
        <dbReference type="ChEBI" id="CHEBI:456216"/>
        <dbReference type="EC" id="2.7.1.24"/>
    </reaction>
</comment>
<dbReference type="HAMAP" id="MF_00376">
    <property type="entry name" value="Dephospho_CoA_kinase"/>
    <property type="match status" value="1"/>
</dbReference>
<reference evidence="7" key="2">
    <citation type="submission" date="2020-09" db="EMBL/GenBank/DDBJ databases">
        <authorList>
            <person name="Sun Q."/>
            <person name="Zhou Y."/>
        </authorList>
    </citation>
    <scope>NUCLEOTIDE SEQUENCE</scope>
    <source>
        <strain evidence="7">CGMCC 1.6333</strain>
    </source>
</reference>
<evidence type="ECO:0000256" key="5">
    <source>
        <dbReference type="HAMAP-Rule" id="MF_00376"/>
    </source>
</evidence>
<evidence type="ECO:0000256" key="1">
    <source>
        <dbReference type="ARBA" id="ARBA00009018"/>
    </source>
</evidence>
<evidence type="ECO:0000256" key="6">
    <source>
        <dbReference type="NCBIfam" id="TIGR00152"/>
    </source>
</evidence>
<dbReference type="InterPro" id="IPR027417">
    <property type="entry name" value="P-loop_NTPase"/>
</dbReference>
<dbReference type="GO" id="GO:0005524">
    <property type="term" value="F:ATP binding"/>
    <property type="evidence" value="ECO:0007669"/>
    <property type="project" value="UniProtKB-UniRule"/>
</dbReference>
<reference evidence="7" key="1">
    <citation type="journal article" date="2014" name="Int. J. Syst. Evol. Microbiol.">
        <title>Complete genome sequence of Corynebacterium casei LMG S-19264T (=DSM 44701T), isolated from a smear-ripened cheese.</title>
        <authorList>
            <consortium name="US DOE Joint Genome Institute (JGI-PGF)"/>
            <person name="Walter F."/>
            <person name="Albersmeier A."/>
            <person name="Kalinowski J."/>
            <person name="Ruckert C."/>
        </authorList>
    </citation>
    <scope>NUCLEOTIDE SEQUENCE</scope>
    <source>
        <strain evidence="7">CGMCC 1.6333</strain>
    </source>
</reference>
<dbReference type="Pfam" id="PF01121">
    <property type="entry name" value="CoaE"/>
    <property type="match status" value="1"/>
</dbReference>
<comment type="subcellular location">
    <subcellularLocation>
        <location evidence="5">Cytoplasm</location>
    </subcellularLocation>
</comment>